<evidence type="ECO:0000256" key="4">
    <source>
        <dbReference type="ARBA" id="ARBA00022553"/>
    </source>
</evidence>
<evidence type="ECO:0000256" key="1">
    <source>
        <dbReference type="ARBA" id="ARBA00000085"/>
    </source>
</evidence>
<dbReference type="PRINTS" id="PR00344">
    <property type="entry name" value="BCTRLSENSOR"/>
</dbReference>
<keyword evidence="5" id="KW-0808">Transferase</keyword>
<evidence type="ECO:0000256" key="10">
    <source>
        <dbReference type="SAM" id="MobiDB-lite"/>
    </source>
</evidence>
<dbReference type="OrthoDB" id="9808408at2"/>
<accession>A0A5P2UEP2</accession>
<dbReference type="Gene3D" id="3.30.565.10">
    <property type="entry name" value="Histidine kinase-like ATPase, C-terminal domain"/>
    <property type="match status" value="1"/>
</dbReference>
<sequence length="567" mass="60712">MLSPLPPSPCATRGATRSRRGVPVVTAEQVGPASFGTSPTRWSTRGWLGAGTAGFLTLLAVLIALGGWALGHSQAVNTELIDRRSPALIASIRLEGAFLNQETGIRGYGLTGNPVFLEPYTEGTAQERTALDQLRPLLDGDQRAADQLDEVLDRANAWREQYVRPVLDAPPGTTVALAEERAGTGKAAFDGLRASMRAGQEHLSVARADGRADLDVARTVRTWTFAAIITTVLAMTALVFVGLRRGVTRPLGSLSGQVRAVAGGDFGRPITAHGPADLRRLALDVESMRERLARELASSDRARSDLHEQAQELRRSNEELEQFAYVASHDLQEPLRKVASFCQLLQRRYAPELDARANQYIDFAVDGATRMQTLIEDLLSFSRVGRLHNQWQDIALEAVWRQVTAGHSVAIEETSAEISTGPLPTVAGDGTQLTMLFQNLLSNALKFRAPGRTPAIGLTAERDGDRWRFTFTDNGIGIEASFAERVFVIFQRLHTRDAYPGNGIGLAMCKKIVDFHGGAIALDPSHTGGARFTFTLPAAAAADGADSGPAVAGPGGAREPGAAAAGS</sequence>
<evidence type="ECO:0000256" key="11">
    <source>
        <dbReference type="SAM" id="Phobius"/>
    </source>
</evidence>
<dbReference type="AlphaFoldDB" id="A0A5P2UEP2"/>
<dbReference type="InterPro" id="IPR003661">
    <property type="entry name" value="HisK_dim/P_dom"/>
</dbReference>
<dbReference type="SMART" id="SM00388">
    <property type="entry name" value="HisKA"/>
    <property type="match status" value="1"/>
</dbReference>
<organism evidence="14 15">
    <name type="scientific">Streptomyces subrutilus</name>
    <dbReference type="NCBI Taxonomy" id="36818"/>
    <lineage>
        <taxon>Bacteria</taxon>
        <taxon>Bacillati</taxon>
        <taxon>Actinomycetota</taxon>
        <taxon>Actinomycetes</taxon>
        <taxon>Kitasatosporales</taxon>
        <taxon>Streptomycetaceae</taxon>
        <taxon>Streptomyces</taxon>
    </lineage>
</organism>
<evidence type="ECO:0000256" key="2">
    <source>
        <dbReference type="ARBA" id="ARBA00004236"/>
    </source>
</evidence>
<feature type="domain" description="HAMP" evidence="13">
    <location>
        <begin position="245"/>
        <end position="297"/>
    </location>
</feature>
<keyword evidence="4" id="KW-0597">Phosphoprotein</keyword>
<dbReference type="InterPro" id="IPR003660">
    <property type="entry name" value="HAMP_dom"/>
</dbReference>
<dbReference type="InterPro" id="IPR052162">
    <property type="entry name" value="Sensor_kinase/Photoreceptor"/>
</dbReference>
<dbReference type="SMART" id="SM00387">
    <property type="entry name" value="HATPase_c"/>
    <property type="match status" value="1"/>
</dbReference>
<evidence type="ECO:0000256" key="8">
    <source>
        <dbReference type="ARBA" id="ARBA00022989"/>
    </source>
</evidence>
<feature type="region of interest" description="Disordered" evidence="10">
    <location>
        <begin position="1"/>
        <end position="23"/>
    </location>
</feature>
<keyword evidence="15" id="KW-1185">Reference proteome</keyword>
<dbReference type="SUPFAM" id="SSF158472">
    <property type="entry name" value="HAMP domain-like"/>
    <property type="match status" value="1"/>
</dbReference>
<dbReference type="GO" id="GO:0000155">
    <property type="term" value="F:phosphorelay sensor kinase activity"/>
    <property type="evidence" value="ECO:0007669"/>
    <property type="project" value="InterPro"/>
</dbReference>
<dbReference type="PROSITE" id="PS50109">
    <property type="entry name" value="HIS_KIN"/>
    <property type="match status" value="1"/>
</dbReference>
<gene>
    <name evidence="14" type="ORF">CP968_04760</name>
</gene>
<dbReference type="GO" id="GO:0005886">
    <property type="term" value="C:plasma membrane"/>
    <property type="evidence" value="ECO:0007669"/>
    <property type="project" value="UniProtKB-SubCell"/>
</dbReference>
<dbReference type="Gene3D" id="1.10.287.130">
    <property type="match status" value="1"/>
</dbReference>
<evidence type="ECO:0000259" key="12">
    <source>
        <dbReference type="PROSITE" id="PS50109"/>
    </source>
</evidence>
<evidence type="ECO:0000256" key="6">
    <source>
        <dbReference type="ARBA" id="ARBA00022692"/>
    </source>
</evidence>
<evidence type="ECO:0000256" key="7">
    <source>
        <dbReference type="ARBA" id="ARBA00022777"/>
    </source>
</evidence>
<dbReference type="Pfam" id="PF05227">
    <property type="entry name" value="CHASE3"/>
    <property type="match status" value="1"/>
</dbReference>
<keyword evidence="7" id="KW-0418">Kinase</keyword>
<protein>
    <recommendedName>
        <fullName evidence="3">histidine kinase</fullName>
        <ecNumber evidence="3">2.7.13.3</ecNumber>
    </recommendedName>
</protein>
<dbReference type="EC" id="2.7.13.3" evidence="3"/>
<dbReference type="KEGG" id="ssub:CP968_04760"/>
<reference evidence="14 15" key="1">
    <citation type="submission" date="2017-09" db="EMBL/GenBank/DDBJ databases">
        <authorList>
            <person name="Lee N."/>
            <person name="Cho B.-K."/>
        </authorList>
    </citation>
    <scope>NUCLEOTIDE SEQUENCE [LARGE SCALE GENOMIC DNA]</scope>
    <source>
        <strain evidence="14 15">ATCC 27467</strain>
    </source>
</reference>
<feature type="transmembrane region" description="Helical" evidence="11">
    <location>
        <begin position="47"/>
        <end position="70"/>
    </location>
</feature>
<evidence type="ECO:0000256" key="5">
    <source>
        <dbReference type="ARBA" id="ARBA00022679"/>
    </source>
</evidence>
<dbReference type="PROSITE" id="PS50885">
    <property type="entry name" value="HAMP"/>
    <property type="match status" value="1"/>
</dbReference>
<dbReference type="Pfam" id="PF00512">
    <property type="entry name" value="HisKA"/>
    <property type="match status" value="1"/>
</dbReference>
<dbReference type="SUPFAM" id="SSF55874">
    <property type="entry name" value="ATPase domain of HSP90 chaperone/DNA topoisomerase II/histidine kinase"/>
    <property type="match status" value="1"/>
</dbReference>
<dbReference type="SUPFAM" id="SSF47384">
    <property type="entry name" value="Homodimeric domain of signal transducing histidine kinase"/>
    <property type="match status" value="1"/>
</dbReference>
<evidence type="ECO:0000313" key="14">
    <source>
        <dbReference type="EMBL" id="QEU77682.1"/>
    </source>
</evidence>
<dbReference type="InterPro" id="IPR003594">
    <property type="entry name" value="HATPase_dom"/>
</dbReference>
<name>A0A5P2UEP2_9ACTN</name>
<dbReference type="PANTHER" id="PTHR43304:SF1">
    <property type="entry name" value="PAC DOMAIN-CONTAINING PROTEIN"/>
    <property type="match status" value="1"/>
</dbReference>
<dbReference type="InterPro" id="IPR007891">
    <property type="entry name" value="CHASE3"/>
</dbReference>
<feature type="domain" description="Histidine kinase" evidence="12">
    <location>
        <begin position="326"/>
        <end position="540"/>
    </location>
</feature>
<keyword evidence="8 11" id="KW-1133">Transmembrane helix</keyword>
<evidence type="ECO:0000259" key="13">
    <source>
        <dbReference type="PROSITE" id="PS50885"/>
    </source>
</evidence>
<dbReference type="PANTHER" id="PTHR43304">
    <property type="entry name" value="PHYTOCHROME-LIKE PROTEIN CPH1"/>
    <property type="match status" value="1"/>
</dbReference>
<comment type="subcellular location">
    <subcellularLocation>
        <location evidence="2">Cell membrane</location>
    </subcellularLocation>
</comment>
<feature type="region of interest" description="Disordered" evidence="10">
    <location>
        <begin position="545"/>
        <end position="567"/>
    </location>
</feature>
<proteinExistence type="predicted"/>
<dbReference type="InterPro" id="IPR004358">
    <property type="entry name" value="Sig_transdc_His_kin-like_C"/>
</dbReference>
<feature type="transmembrane region" description="Helical" evidence="11">
    <location>
        <begin position="223"/>
        <end position="243"/>
    </location>
</feature>
<keyword evidence="6 11" id="KW-0812">Transmembrane</keyword>
<keyword evidence="9" id="KW-0902">Two-component regulatory system</keyword>
<evidence type="ECO:0000313" key="15">
    <source>
        <dbReference type="Proteomes" id="UP000326831"/>
    </source>
</evidence>
<dbReference type="InterPro" id="IPR005467">
    <property type="entry name" value="His_kinase_dom"/>
</dbReference>
<dbReference type="Pfam" id="PF00672">
    <property type="entry name" value="HAMP"/>
    <property type="match status" value="1"/>
</dbReference>
<dbReference type="Proteomes" id="UP000326831">
    <property type="component" value="Chromosome"/>
</dbReference>
<dbReference type="CDD" id="cd00082">
    <property type="entry name" value="HisKA"/>
    <property type="match status" value="1"/>
</dbReference>
<dbReference type="Gene3D" id="6.10.340.10">
    <property type="match status" value="1"/>
</dbReference>
<evidence type="ECO:0000256" key="3">
    <source>
        <dbReference type="ARBA" id="ARBA00012438"/>
    </source>
</evidence>
<dbReference type="SMART" id="SM00304">
    <property type="entry name" value="HAMP"/>
    <property type="match status" value="1"/>
</dbReference>
<comment type="catalytic activity">
    <reaction evidence="1">
        <text>ATP + protein L-histidine = ADP + protein N-phospho-L-histidine.</text>
        <dbReference type="EC" id="2.7.13.3"/>
    </reaction>
</comment>
<dbReference type="Pfam" id="PF02518">
    <property type="entry name" value="HATPase_c"/>
    <property type="match status" value="1"/>
</dbReference>
<dbReference type="InterPro" id="IPR036890">
    <property type="entry name" value="HATPase_C_sf"/>
</dbReference>
<dbReference type="CDD" id="cd06225">
    <property type="entry name" value="HAMP"/>
    <property type="match status" value="1"/>
</dbReference>
<keyword evidence="11" id="KW-0472">Membrane</keyword>
<dbReference type="InterPro" id="IPR036097">
    <property type="entry name" value="HisK_dim/P_sf"/>
</dbReference>
<dbReference type="EMBL" id="CP023701">
    <property type="protein sequence ID" value="QEU77682.1"/>
    <property type="molecule type" value="Genomic_DNA"/>
</dbReference>
<evidence type="ECO:0000256" key="9">
    <source>
        <dbReference type="ARBA" id="ARBA00023012"/>
    </source>
</evidence>